<comment type="caution">
    <text evidence="2">The sequence shown here is derived from an EMBL/GenBank/DDBJ whole genome shotgun (WGS) entry which is preliminary data.</text>
</comment>
<organism evidence="2 3">
    <name type="scientific">Holothuria leucospilota</name>
    <name type="common">Black long sea cucumber</name>
    <name type="synonym">Mertensiothuria leucospilota</name>
    <dbReference type="NCBI Taxonomy" id="206669"/>
    <lineage>
        <taxon>Eukaryota</taxon>
        <taxon>Metazoa</taxon>
        <taxon>Echinodermata</taxon>
        <taxon>Eleutherozoa</taxon>
        <taxon>Echinozoa</taxon>
        <taxon>Holothuroidea</taxon>
        <taxon>Aspidochirotacea</taxon>
        <taxon>Aspidochirotida</taxon>
        <taxon>Holothuriidae</taxon>
        <taxon>Holothuria</taxon>
    </lineage>
</organism>
<feature type="region of interest" description="Disordered" evidence="1">
    <location>
        <begin position="145"/>
        <end position="182"/>
    </location>
</feature>
<dbReference type="PANTHER" id="PTHR37984:SF7">
    <property type="entry name" value="INTEGRASE CATALYTIC DOMAIN-CONTAINING PROTEIN"/>
    <property type="match status" value="1"/>
</dbReference>
<sequence>MKQLPTENVEDFMAKCRIQADKCKFSTAESEQRLIEQLILGTAHKKVQEKLLGEDETLTVDKAMNIPRTCEATKAHVEAFTSATVSVDFINRKGQNKNLGSRSKADSQTKCRKCNLKYPHKGKCPAEGSTCNYCQKPNHWEAACRQKKRDNQGKHNRNRPRNRSRSRRERSSSRNQAEFREDRNRNIDMISLSRVDSSSDIEQDFESLSFDSITIRNMSNVKSNQESEASASIGIKVDGKPPTLRVKIDTGAEGNVIPMHVIKNFYPEFVNKTGKPLSKIAKPCDTRVTAYNGGTIPHYGTCTISCSYNNKHISTDFYIAEVQGPAILGLRDSIQLK</sequence>
<proteinExistence type="predicted"/>
<reference evidence="2" key="1">
    <citation type="submission" date="2021-10" db="EMBL/GenBank/DDBJ databases">
        <title>Tropical sea cucumber genome reveals ecological adaptation and Cuvierian tubules defense mechanism.</title>
        <authorList>
            <person name="Chen T."/>
        </authorList>
    </citation>
    <scope>NUCLEOTIDE SEQUENCE</scope>
    <source>
        <strain evidence="2">Nanhai2018</strain>
        <tissue evidence="2">Muscle</tissue>
    </source>
</reference>
<protein>
    <recommendedName>
        <fullName evidence="4">Peptidase A2 domain-containing protein</fullName>
    </recommendedName>
</protein>
<name>A0A9Q1CGK3_HOLLE</name>
<evidence type="ECO:0000256" key="1">
    <source>
        <dbReference type="SAM" id="MobiDB-lite"/>
    </source>
</evidence>
<keyword evidence="3" id="KW-1185">Reference proteome</keyword>
<dbReference type="Proteomes" id="UP001152320">
    <property type="component" value="Chromosome 4"/>
</dbReference>
<evidence type="ECO:0000313" key="2">
    <source>
        <dbReference type="EMBL" id="KAJ8044300.1"/>
    </source>
</evidence>
<dbReference type="InterPro" id="IPR050951">
    <property type="entry name" value="Retrovirus_Pol_polyprotein"/>
</dbReference>
<gene>
    <name evidence="2" type="ORF">HOLleu_11732</name>
</gene>
<dbReference type="EMBL" id="JAIZAY010000004">
    <property type="protein sequence ID" value="KAJ8044300.1"/>
    <property type="molecule type" value="Genomic_DNA"/>
</dbReference>
<feature type="compositionally biased region" description="Basic and acidic residues" evidence="1">
    <location>
        <begin position="169"/>
        <end position="182"/>
    </location>
</feature>
<dbReference type="OrthoDB" id="10063781at2759"/>
<accession>A0A9Q1CGK3</accession>
<dbReference type="AlphaFoldDB" id="A0A9Q1CGK3"/>
<dbReference type="PANTHER" id="PTHR37984">
    <property type="entry name" value="PROTEIN CBG26694"/>
    <property type="match status" value="1"/>
</dbReference>
<evidence type="ECO:0000313" key="3">
    <source>
        <dbReference type="Proteomes" id="UP001152320"/>
    </source>
</evidence>
<feature type="compositionally biased region" description="Basic residues" evidence="1">
    <location>
        <begin position="154"/>
        <end position="168"/>
    </location>
</feature>
<dbReference type="CDD" id="cd05481">
    <property type="entry name" value="retropepsin_like_LTR_1"/>
    <property type="match status" value="1"/>
</dbReference>
<evidence type="ECO:0008006" key="4">
    <source>
        <dbReference type="Google" id="ProtNLM"/>
    </source>
</evidence>